<gene>
    <name evidence="1" type="ORF">BDR25DRAFT_351238</name>
</gene>
<evidence type="ECO:0000313" key="2">
    <source>
        <dbReference type="Proteomes" id="UP000799755"/>
    </source>
</evidence>
<proteinExistence type="predicted"/>
<keyword evidence="2" id="KW-1185">Reference proteome</keyword>
<protein>
    <submittedName>
        <fullName evidence="1">Uncharacterized protein</fullName>
    </submittedName>
</protein>
<accession>A0ACB6R7C8</accession>
<evidence type="ECO:0000313" key="1">
    <source>
        <dbReference type="EMBL" id="KAF2474713.1"/>
    </source>
</evidence>
<organism evidence="1 2">
    <name type="scientific">Lindgomyces ingoldianus</name>
    <dbReference type="NCBI Taxonomy" id="673940"/>
    <lineage>
        <taxon>Eukaryota</taxon>
        <taxon>Fungi</taxon>
        <taxon>Dikarya</taxon>
        <taxon>Ascomycota</taxon>
        <taxon>Pezizomycotina</taxon>
        <taxon>Dothideomycetes</taxon>
        <taxon>Pleosporomycetidae</taxon>
        <taxon>Pleosporales</taxon>
        <taxon>Lindgomycetaceae</taxon>
        <taxon>Lindgomyces</taxon>
    </lineage>
</organism>
<reference evidence="1" key="1">
    <citation type="journal article" date="2020" name="Stud. Mycol.">
        <title>101 Dothideomycetes genomes: a test case for predicting lifestyles and emergence of pathogens.</title>
        <authorList>
            <person name="Haridas S."/>
            <person name="Albert R."/>
            <person name="Binder M."/>
            <person name="Bloem J."/>
            <person name="Labutti K."/>
            <person name="Salamov A."/>
            <person name="Andreopoulos B."/>
            <person name="Baker S."/>
            <person name="Barry K."/>
            <person name="Bills G."/>
            <person name="Bluhm B."/>
            <person name="Cannon C."/>
            <person name="Castanera R."/>
            <person name="Culley D."/>
            <person name="Daum C."/>
            <person name="Ezra D."/>
            <person name="Gonzalez J."/>
            <person name="Henrissat B."/>
            <person name="Kuo A."/>
            <person name="Liang C."/>
            <person name="Lipzen A."/>
            <person name="Lutzoni F."/>
            <person name="Magnuson J."/>
            <person name="Mondo S."/>
            <person name="Nolan M."/>
            <person name="Ohm R."/>
            <person name="Pangilinan J."/>
            <person name="Park H.-J."/>
            <person name="Ramirez L."/>
            <person name="Alfaro M."/>
            <person name="Sun H."/>
            <person name="Tritt A."/>
            <person name="Yoshinaga Y."/>
            <person name="Zwiers L.-H."/>
            <person name="Turgeon B."/>
            <person name="Goodwin S."/>
            <person name="Spatafora J."/>
            <person name="Crous P."/>
            <person name="Grigoriev I."/>
        </authorList>
    </citation>
    <scope>NUCLEOTIDE SEQUENCE</scope>
    <source>
        <strain evidence="1">ATCC 200398</strain>
    </source>
</reference>
<dbReference type="EMBL" id="MU003497">
    <property type="protein sequence ID" value="KAF2474713.1"/>
    <property type="molecule type" value="Genomic_DNA"/>
</dbReference>
<dbReference type="Proteomes" id="UP000799755">
    <property type="component" value="Unassembled WGS sequence"/>
</dbReference>
<comment type="caution">
    <text evidence="1">The sequence shown here is derived from an EMBL/GenBank/DDBJ whole genome shotgun (WGS) entry which is preliminary data.</text>
</comment>
<sequence length="189" mass="22149">MSIELDEYREMYCGTLPSDSNASHPTEWHLTIVRSLLESFVGAREAVNTYDRRRWYLLPTWMPGLRNSTPGHLLKSPFKNGKRESVAKNRLTASDDQPYEALLIHLRMWWHKRDQPNLKCNFNYIQSTKNGYRYCLRHINPSSIQSYRNQTIMNQKRKILQVKARGNLSECMLQENGKPAKTEVPPNQP</sequence>
<name>A0ACB6R7C8_9PLEO</name>